<name>A0A8E0RZU5_9TREM</name>
<evidence type="ECO:0000256" key="2">
    <source>
        <dbReference type="ARBA" id="ARBA00023242"/>
    </source>
</evidence>
<dbReference type="GO" id="GO:0046982">
    <property type="term" value="F:protein heterodimerization activity"/>
    <property type="evidence" value="ECO:0007669"/>
    <property type="project" value="InterPro"/>
</dbReference>
<dbReference type="GO" id="GO:0006272">
    <property type="term" value="P:leading strand elongation"/>
    <property type="evidence" value="ECO:0007669"/>
    <property type="project" value="TreeGrafter"/>
</dbReference>
<dbReference type="Gene3D" id="1.10.20.10">
    <property type="entry name" value="Histone, subunit A"/>
    <property type="match status" value="1"/>
</dbReference>
<reference evidence="6" key="1">
    <citation type="submission" date="2019-05" db="EMBL/GenBank/DDBJ databases">
        <title>Annotation for the trematode Fasciolopsis buski.</title>
        <authorList>
            <person name="Choi Y.-J."/>
        </authorList>
    </citation>
    <scope>NUCLEOTIDE SEQUENCE</scope>
    <source>
        <strain evidence="6">HT</strain>
        <tissue evidence="6">Whole worm</tissue>
    </source>
</reference>
<dbReference type="AlphaFoldDB" id="A0A8E0RZU5"/>
<dbReference type="GO" id="GO:0031507">
    <property type="term" value="P:heterochromatin formation"/>
    <property type="evidence" value="ECO:0007669"/>
    <property type="project" value="TreeGrafter"/>
</dbReference>
<accession>A0A8E0RZU5</accession>
<dbReference type="GO" id="GO:0008623">
    <property type="term" value="C:CHRAC"/>
    <property type="evidence" value="ECO:0007669"/>
    <property type="project" value="TreeGrafter"/>
</dbReference>
<evidence type="ECO:0000256" key="4">
    <source>
        <dbReference type="SAM" id="MobiDB-lite"/>
    </source>
</evidence>
<evidence type="ECO:0000259" key="5">
    <source>
        <dbReference type="Pfam" id="PF00808"/>
    </source>
</evidence>
<organism evidence="6 7">
    <name type="scientific">Fasciolopsis buskii</name>
    <dbReference type="NCBI Taxonomy" id="27845"/>
    <lineage>
        <taxon>Eukaryota</taxon>
        <taxon>Metazoa</taxon>
        <taxon>Spiralia</taxon>
        <taxon>Lophotrochozoa</taxon>
        <taxon>Platyhelminthes</taxon>
        <taxon>Trematoda</taxon>
        <taxon>Digenea</taxon>
        <taxon>Plagiorchiida</taxon>
        <taxon>Echinostomata</taxon>
        <taxon>Echinostomatoidea</taxon>
        <taxon>Fasciolidae</taxon>
        <taxon>Fasciolopsis</taxon>
    </lineage>
</organism>
<comment type="caution">
    <text evidence="6">The sequence shown here is derived from an EMBL/GenBank/DDBJ whole genome shotgun (WGS) entry which is preliminary data.</text>
</comment>
<dbReference type="Pfam" id="PF00808">
    <property type="entry name" value="CBFD_NFYB_HMF"/>
    <property type="match status" value="1"/>
</dbReference>
<feature type="domain" description="Transcription factor CBF/NF-Y/archaeal histone" evidence="5">
    <location>
        <begin position="15"/>
        <end position="73"/>
    </location>
</feature>
<protein>
    <recommendedName>
        <fullName evidence="3">DNA polymerase epsilon subunit 3</fullName>
    </recommendedName>
</protein>
<dbReference type="GO" id="GO:0031490">
    <property type="term" value="F:chromatin DNA binding"/>
    <property type="evidence" value="ECO:0007669"/>
    <property type="project" value="TreeGrafter"/>
</dbReference>
<dbReference type="CDD" id="cd22928">
    <property type="entry name" value="HFD_POLE3_DPB4"/>
    <property type="match status" value="1"/>
</dbReference>
<feature type="compositionally biased region" description="Polar residues" evidence="4">
    <location>
        <begin position="131"/>
        <end position="151"/>
    </location>
</feature>
<dbReference type="GO" id="GO:0008622">
    <property type="term" value="C:epsilon DNA polymerase complex"/>
    <property type="evidence" value="ECO:0007669"/>
    <property type="project" value="TreeGrafter"/>
</dbReference>
<dbReference type="PANTHER" id="PTHR46172:SF1">
    <property type="entry name" value="DNA POLYMERASE EPSILON SUBUNIT 3"/>
    <property type="match status" value="1"/>
</dbReference>
<dbReference type="OrthoDB" id="1707486at2759"/>
<comment type="subcellular location">
    <subcellularLocation>
        <location evidence="1">Nucleus</location>
    </subcellularLocation>
</comment>
<dbReference type="InterPro" id="IPR009072">
    <property type="entry name" value="Histone-fold"/>
</dbReference>
<dbReference type="GO" id="GO:0006974">
    <property type="term" value="P:DNA damage response"/>
    <property type="evidence" value="ECO:0007669"/>
    <property type="project" value="TreeGrafter"/>
</dbReference>
<proteinExistence type="predicted"/>
<evidence type="ECO:0000313" key="6">
    <source>
        <dbReference type="EMBL" id="KAA0197453.1"/>
    </source>
</evidence>
<sequence length="167" mass="18286">MAEKSDDLYLPNVVLLRILRDSLPDRTLVSREARSAISKAASSFILYVTSLASARCEAAKRKTLLASDVMGALEDMQFGHYQDQLNEFVKRYVDRLAEKRKEKRLASVTQSGSEPQPQTESVPGDGDAAASESNPGSPVQLTSETEATEITNCDFADDVEEPIKSDS</sequence>
<dbReference type="EMBL" id="LUCM01002367">
    <property type="protein sequence ID" value="KAA0197453.1"/>
    <property type="molecule type" value="Genomic_DNA"/>
</dbReference>
<feature type="compositionally biased region" description="Polar residues" evidence="4">
    <location>
        <begin position="107"/>
        <end position="121"/>
    </location>
</feature>
<feature type="region of interest" description="Disordered" evidence="4">
    <location>
        <begin position="103"/>
        <end position="167"/>
    </location>
</feature>
<evidence type="ECO:0000256" key="3">
    <source>
        <dbReference type="ARBA" id="ARBA00039793"/>
    </source>
</evidence>
<dbReference type="InterPro" id="IPR003958">
    <property type="entry name" value="CBFA_NFYB_domain"/>
</dbReference>
<keyword evidence="2" id="KW-0539">Nucleus</keyword>
<evidence type="ECO:0000313" key="7">
    <source>
        <dbReference type="Proteomes" id="UP000728185"/>
    </source>
</evidence>
<dbReference type="SUPFAM" id="SSF47113">
    <property type="entry name" value="Histone-fold"/>
    <property type="match status" value="1"/>
</dbReference>
<dbReference type="Proteomes" id="UP000728185">
    <property type="component" value="Unassembled WGS sequence"/>
</dbReference>
<dbReference type="PANTHER" id="PTHR46172">
    <property type="entry name" value="DNA POLYMERASE EPSILON SUBUNIT 3"/>
    <property type="match status" value="1"/>
</dbReference>
<evidence type="ECO:0000256" key="1">
    <source>
        <dbReference type="ARBA" id="ARBA00004123"/>
    </source>
</evidence>
<dbReference type="InterPro" id="IPR051377">
    <property type="entry name" value="DNA_Pol-Epsilon_Subunit"/>
</dbReference>
<keyword evidence="7" id="KW-1185">Reference proteome</keyword>
<gene>
    <name evidence="6" type="ORF">FBUS_00787</name>
</gene>